<dbReference type="AlphaFoldDB" id="A0A1H8TPR7"/>
<dbReference type="GO" id="GO:0010468">
    <property type="term" value="P:regulation of gene expression"/>
    <property type="evidence" value="ECO:0007669"/>
    <property type="project" value="InterPro"/>
</dbReference>
<accession>A0A1H8TPR7</accession>
<dbReference type="Proteomes" id="UP000199300">
    <property type="component" value="Unassembled WGS sequence"/>
</dbReference>
<reference evidence="1 2" key="1">
    <citation type="submission" date="2016-10" db="EMBL/GenBank/DDBJ databases">
        <authorList>
            <person name="de Groot N.N."/>
        </authorList>
    </citation>
    <scope>NUCLEOTIDE SEQUENCE [LARGE SCALE GENOMIC DNA]</scope>
    <source>
        <strain evidence="1 2">CGMCC 1.10434</strain>
    </source>
</reference>
<keyword evidence="2" id="KW-1185">Reference proteome</keyword>
<evidence type="ECO:0000313" key="1">
    <source>
        <dbReference type="EMBL" id="SEO92962.1"/>
    </source>
</evidence>
<evidence type="ECO:0008006" key="3">
    <source>
        <dbReference type="Google" id="ProtNLM"/>
    </source>
</evidence>
<gene>
    <name evidence="1" type="ORF">SAMN04488134_11815</name>
</gene>
<protein>
    <recommendedName>
        <fullName evidence="3">Anti-sigma-F factor Fin</fullName>
    </recommendedName>
</protein>
<name>A0A1H8TPR7_9BACI</name>
<sequence length="87" mass="10353">MFKQYQTRRVPMRVHYKCKHCLSTIAQLNHERLNLDQLGFNHLPSDQKEVMVKQHQSGDVDVLVICESCESALYKFPVYHELDHFIH</sequence>
<dbReference type="EMBL" id="FODJ01000018">
    <property type="protein sequence ID" value="SEO92962.1"/>
    <property type="molecule type" value="Genomic_DNA"/>
</dbReference>
<dbReference type="InterPro" id="IPR020115">
    <property type="entry name" value="Fin"/>
</dbReference>
<proteinExistence type="predicted"/>
<evidence type="ECO:0000313" key="2">
    <source>
        <dbReference type="Proteomes" id="UP000199300"/>
    </source>
</evidence>
<dbReference type="Pfam" id="PF10955">
    <property type="entry name" value="Fin"/>
    <property type="match status" value="1"/>
</dbReference>
<dbReference type="STRING" id="872970.SAMN04488134_11815"/>
<organism evidence="1 2">
    <name type="scientific">Amphibacillus marinus</name>
    <dbReference type="NCBI Taxonomy" id="872970"/>
    <lineage>
        <taxon>Bacteria</taxon>
        <taxon>Bacillati</taxon>
        <taxon>Bacillota</taxon>
        <taxon>Bacilli</taxon>
        <taxon>Bacillales</taxon>
        <taxon>Bacillaceae</taxon>
        <taxon>Amphibacillus</taxon>
    </lineage>
</organism>